<evidence type="ECO:0000313" key="2">
    <source>
        <dbReference type="Proteomes" id="UP001501578"/>
    </source>
</evidence>
<sequence length="190" mass="21566">MSTTNRPGIALYGPPSSGKDAVTETLHYLYPRFVLLPELKVSAERTNGYELISRERRDELRAAGRLAVDSQRGDAAYAIDQQTIETLQSMRCIPIVHLHSIAELRQLMEYVGDTWLRVLLWVSRDVAEERALERSDADVSSCLAAWDQTRADLDSHDEERLFHLRVHTDRISIHKAAQKIIDLYASPQPG</sequence>
<dbReference type="InterPro" id="IPR027417">
    <property type="entry name" value="P-loop_NTPase"/>
</dbReference>
<dbReference type="SUPFAM" id="SSF52540">
    <property type="entry name" value="P-loop containing nucleoside triphosphate hydrolases"/>
    <property type="match status" value="1"/>
</dbReference>
<evidence type="ECO:0008006" key="3">
    <source>
        <dbReference type="Google" id="ProtNLM"/>
    </source>
</evidence>
<proteinExistence type="predicted"/>
<dbReference type="Proteomes" id="UP001501578">
    <property type="component" value="Unassembled WGS sequence"/>
</dbReference>
<dbReference type="Gene3D" id="3.40.50.300">
    <property type="entry name" value="P-loop containing nucleotide triphosphate hydrolases"/>
    <property type="match status" value="1"/>
</dbReference>
<accession>A0ABN1QST5</accession>
<dbReference type="EMBL" id="BAAAHQ010000040">
    <property type="protein sequence ID" value="GAA0946980.1"/>
    <property type="molecule type" value="Genomic_DNA"/>
</dbReference>
<gene>
    <name evidence="1" type="ORF">GCM10009560_63120</name>
</gene>
<comment type="caution">
    <text evidence="1">The sequence shown here is derived from an EMBL/GenBank/DDBJ whole genome shotgun (WGS) entry which is preliminary data.</text>
</comment>
<reference evidence="1 2" key="1">
    <citation type="journal article" date="2019" name="Int. J. Syst. Evol. Microbiol.">
        <title>The Global Catalogue of Microorganisms (GCM) 10K type strain sequencing project: providing services to taxonomists for standard genome sequencing and annotation.</title>
        <authorList>
            <consortium name="The Broad Institute Genomics Platform"/>
            <consortium name="The Broad Institute Genome Sequencing Center for Infectious Disease"/>
            <person name="Wu L."/>
            <person name="Ma J."/>
        </authorList>
    </citation>
    <scope>NUCLEOTIDE SEQUENCE [LARGE SCALE GENOMIC DNA]</scope>
    <source>
        <strain evidence="1 2">JCM 11136</strain>
    </source>
</reference>
<dbReference type="RefSeq" id="WP_343953801.1">
    <property type="nucleotide sequence ID" value="NZ_BAAAHQ010000040.1"/>
</dbReference>
<protein>
    <recommendedName>
        <fullName evidence="3">Guanylate kinase</fullName>
    </recommendedName>
</protein>
<keyword evidence="2" id="KW-1185">Reference proteome</keyword>
<evidence type="ECO:0000313" key="1">
    <source>
        <dbReference type="EMBL" id="GAA0946980.1"/>
    </source>
</evidence>
<name>A0ABN1QST5_9ACTN</name>
<organism evidence="1 2">
    <name type="scientific">Nonomuraea longicatena</name>
    <dbReference type="NCBI Taxonomy" id="83682"/>
    <lineage>
        <taxon>Bacteria</taxon>
        <taxon>Bacillati</taxon>
        <taxon>Actinomycetota</taxon>
        <taxon>Actinomycetes</taxon>
        <taxon>Streptosporangiales</taxon>
        <taxon>Streptosporangiaceae</taxon>
        <taxon>Nonomuraea</taxon>
    </lineage>
</organism>